<dbReference type="CDD" id="cd13399">
    <property type="entry name" value="Slt35-like"/>
    <property type="match status" value="1"/>
</dbReference>
<dbReference type="InterPro" id="IPR011757">
    <property type="entry name" value="Lytic_transglycosylase_MltB"/>
</dbReference>
<protein>
    <submittedName>
        <fullName evidence="4">Membrane-bound lytic transglycosylase</fullName>
    </submittedName>
</protein>
<dbReference type="OrthoDB" id="9772911at2"/>
<feature type="active site" evidence="1">
    <location>
        <position position="122"/>
    </location>
</feature>
<feature type="domain" description="Transglycosylase SLT" evidence="3">
    <location>
        <begin position="25"/>
        <end position="323"/>
    </location>
</feature>
<feature type="chain" id="PRO_5004794973" evidence="2">
    <location>
        <begin position="19"/>
        <end position="330"/>
    </location>
</feature>
<dbReference type="STRING" id="1223802.SUTH_02423"/>
<dbReference type="Gene3D" id="1.10.8.350">
    <property type="entry name" value="Bacterial muramidase"/>
    <property type="match status" value="1"/>
</dbReference>
<sequence>MTRLLLLLLLILPGAVAAAEPYAQRADVRAFVEDMHSRHGFDAGVLDALFRRTKPVAAVIKAIMPPKDPAVRSWQAYRGRFVEPRRIAAGRRFMHIHAADLTAAATRYGVPAEVIAAVIGVETLYGKQLGRFDTFAALTTLAFDYPPRAELFRGELEELLLLAREENRSVLSYTGSYAGALGLPQFLPSSRRRFAIDFDQDGRIDLTASPADAIGSVANFLAEHGWERDAPIAAIVTATGDGVQALIDQGIAPKHTQQQMALANVSILTVGAGDTAIPERPAALIDLATPGAATEHRLGYRNFYVITRYNRSSFYAAAVMDLATALRDSK</sequence>
<dbReference type="InterPro" id="IPR031304">
    <property type="entry name" value="SLT_2"/>
</dbReference>
<dbReference type="Gene3D" id="1.10.530.10">
    <property type="match status" value="1"/>
</dbReference>
<dbReference type="NCBIfam" id="TIGR02282">
    <property type="entry name" value="MltB"/>
    <property type="match status" value="1"/>
</dbReference>
<dbReference type="GO" id="GO:0008933">
    <property type="term" value="F:peptidoglycan lytic transglycosylase activity"/>
    <property type="evidence" value="ECO:0007669"/>
    <property type="project" value="TreeGrafter"/>
</dbReference>
<dbReference type="AlphaFoldDB" id="W0SHC5"/>
<dbReference type="KEGG" id="shd:SUTH_02423"/>
<name>W0SHC5_9PROT</name>
<proteinExistence type="predicted"/>
<gene>
    <name evidence="4" type="ORF">SUTH_02423</name>
</gene>
<evidence type="ECO:0000259" key="3">
    <source>
        <dbReference type="Pfam" id="PF13406"/>
    </source>
</evidence>
<dbReference type="PANTHER" id="PTHR30163:SF9">
    <property type="entry name" value="MEMBRANE-BOUND LYTIC MUREIN TRANSGLYCOSYLASE B"/>
    <property type="match status" value="1"/>
</dbReference>
<accession>W0SHC5</accession>
<dbReference type="EMBL" id="AP012547">
    <property type="protein sequence ID" value="BAO30210.1"/>
    <property type="molecule type" value="Genomic_DNA"/>
</dbReference>
<dbReference type="PANTHER" id="PTHR30163">
    <property type="entry name" value="MEMBRANE-BOUND LYTIC MUREIN TRANSGLYCOSYLASE B"/>
    <property type="match status" value="1"/>
</dbReference>
<reference evidence="4 5" key="1">
    <citation type="journal article" date="2014" name="Syst. Appl. Microbiol.">
        <title>Complete genomes of freshwater sulfur oxidizers Sulfuricella denitrificans skB26 and Sulfuritalea hydrogenivorans sk43H: genetic insights into the sulfur oxidation pathway of betaproteobacteria.</title>
        <authorList>
            <person name="Watanabe T."/>
            <person name="Kojima H."/>
            <person name="Fukui M."/>
        </authorList>
    </citation>
    <scope>NUCLEOTIDE SEQUENCE [LARGE SCALE GENOMIC DNA]</scope>
    <source>
        <strain evidence="4">DSM22779</strain>
    </source>
</reference>
<dbReference type="SUPFAM" id="SSF53955">
    <property type="entry name" value="Lysozyme-like"/>
    <property type="match status" value="1"/>
</dbReference>
<dbReference type="GO" id="GO:0009253">
    <property type="term" value="P:peptidoglycan catabolic process"/>
    <property type="evidence" value="ECO:0007669"/>
    <property type="project" value="TreeGrafter"/>
</dbReference>
<dbReference type="InterPro" id="IPR043426">
    <property type="entry name" value="MltB-like"/>
</dbReference>
<keyword evidence="2" id="KW-0732">Signal</keyword>
<keyword evidence="5" id="KW-1185">Reference proteome</keyword>
<evidence type="ECO:0000256" key="1">
    <source>
        <dbReference type="PIRSR" id="PIRSR611757-1"/>
    </source>
</evidence>
<evidence type="ECO:0000256" key="2">
    <source>
        <dbReference type="SAM" id="SignalP"/>
    </source>
</evidence>
<evidence type="ECO:0000313" key="5">
    <source>
        <dbReference type="Proteomes" id="UP000031637"/>
    </source>
</evidence>
<feature type="signal peptide" evidence="2">
    <location>
        <begin position="1"/>
        <end position="18"/>
    </location>
</feature>
<dbReference type="RefSeq" id="WP_041099546.1">
    <property type="nucleotide sequence ID" value="NZ_AP012547.1"/>
</dbReference>
<dbReference type="InterPro" id="IPR023346">
    <property type="entry name" value="Lysozyme-like_dom_sf"/>
</dbReference>
<dbReference type="Proteomes" id="UP000031637">
    <property type="component" value="Chromosome"/>
</dbReference>
<dbReference type="Pfam" id="PF13406">
    <property type="entry name" value="SLT_2"/>
    <property type="match status" value="1"/>
</dbReference>
<evidence type="ECO:0000313" key="4">
    <source>
        <dbReference type="EMBL" id="BAO30210.1"/>
    </source>
</evidence>
<dbReference type="HOGENOM" id="CLU_035402_1_1_4"/>
<organism evidence="4 5">
    <name type="scientific">Sulfuritalea hydrogenivorans sk43H</name>
    <dbReference type="NCBI Taxonomy" id="1223802"/>
    <lineage>
        <taxon>Bacteria</taxon>
        <taxon>Pseudomonadati</taxon>
        <taxon>Pseudomonadota</taxon>
        <taxon>Betaproteobacteria</taxon>
        <taxon>Nitrosomonadales</taxon>
        <taxon>Sterolibacteriaceae</taxon>
        <taxon>Sulfuritalea</taxon>
    </lineage>
</organism>